<gene>
    <name evidence="2" type="ORF">CTAM01_17234</name>
</gene>
<dbReference type="EMBL" id="MLFU01000430">
    <property type="protein sequence ID" value="KAK1454405.1"/>
    <property type="molecule type" value="Genomic_DNA"/>
</dbReference>
<dbReference type="Proteomes" id="UP001227543">
    <property type="component" value="Unassembled WGS sequence"/>
</dbReference>
<accession>A0ABQ9QGI7</accession>
<sequence length="123" mass="12737">MPPFARSHGPMPNGPPMPAATSGYCTACPRLALSLVRESLDGQPTRMLSGSALAVAAQDMKSGDAALIGWANVSMCMPKAGRPGDAKTEARAPVGLCHSLRLPTPALNPPRRAAPIGPRLEMP</sequence>
<evidence type="ECO:0000256" key="1">
    <source>
        <dbReference type="SAM" id="MobiDB-lite"/>
    </source>
</evidence>
<reference evidence="2 3" key="1">
    <citation type="submission" date="2016-10" db="EMBL/GenBank/DDBJ databases">
        <title>The genome sequence of Colletotrichum fioriniae PJ7.</title>
        <authorList>
            <person name="Baroncelli R."/>
        </authorList>
    </citation>
    <scope>NUCLEOTIDE SEQUENCE [LARGE SCALE GENOMIC DNA]</scope>
    <source>
        <strain evidence="2 3">Tom-12</strain>
    </source>
</reference>
<comment type="caution">
    <text evidence="2">The sequence shown here is derived from an EMBL/GenBank/DDBJ whole genome shotgun (WGS) entry which is preliminary data.</text>
</comment>
<dbReference type="RefSeq" id="XP_060372201.1">
    <property type="nucleotide sequence ID" value="XM_060533222.1"/>
</dbReference>
<dbReference type="GeneID" id="85417460"/>
<proteinExistence type="predicted"/>
<protein>
    <submittedName>
        <fullName evidence="2">Uncharacterized protein</fullName>
    </submittedName>
</protein>
<evidence type="ECO:0000313" key="3">
    <source>
        <dbReference type="Proteomes" id="UP001227543"/>
    </source>
</evidence>
<feature type="region of interest" description="Disordered" evidence="1">
    <location>
        <begin position="100"/>
        <end position="123"/>
    </location>
</feature>
<organism evidence="2 3">
    <name type="scientific">Colletotrichum tamarilloi</name>
    <dbReference type="NCBI Taxonomy" id="1209934"/>
    <lineage>
        <taxon>Eukaryota</taxon>
        <taxon>Fungi</taxon>
        <taxon>Dikarya</taxon>
        <taxon>Ascomycota</taxon>
        <taxon>Pezizomycotina</taxon>
        <taxon>Sordariomycetes</taxon>
        <taxon>Hypocreomycetidae</taxon>
        <taxon>Glomerellales</taxon>
        <taxon>Glomerellaceae</taxon>
        <taxon>Colletotrichum</taxon>
        <taxon>Colletotrichum acutatum species complex</taxon>
    </lineage>
</organism>
<keyword evidence="3" id="KW-1185">Reference proteome</keyword>
<name>A0ABQ9QGI7_9PEZI</name>
<evidence type="ECO:0000313" key="2">
    <source>
        <dbReference type="EMBL" id="KAK1454405.1"/>
    </source>
</evidence>